<evidence type="ECO:0000313" key="3">
    <source>
        <dbReference type="EMBL" id="ENZ81466.1"/>
    </source>
</evidence>
<reference evidence="3 4" key="1">
    <citation type="journal article" date="2013" name="Genome Announc.">
        <title>Draft Genome Sequence for Caulobacter sp. Strain OR37, a Bacterium Tolerant to Heavy Metals.</title>
        <authorList>
            <person name="Utturkar S.M."/>
            <person name="Bollmann A."/>
            <person name="Brzoska R.M."/>
            <person name="Klingeman D.M."/>
            <person name="Epstein S.E."/>
            <person name="Palumbo A.V."/>
            <person name="Brown S.D."/>
        </authorList>
    </citation>
    <scope>NUCLEOTIDE SEQUENCE [LARGE SCALE GENOMIC DNA]</scope>
    <source>
        <strain evidence="3 4">OR37</strain>
    </source>
</reference>
<keyword evidence="2" id="KW-0812">Transmembrane</keyword>
<evidence type="ECO:0008006" key="5">
    <source>
        <dbReference type="Google" id="ProtNLM"/>
    </source>
</evidence>
<dbReference type="AlphaFoldDB" id="R0CYA6"/>
<proteinExistence type="predicted"/>
<feature type="transmembrane region" description="Helical" evidence="2">
    <location>
        <begin position="7"/>
        <end position="31"/>
    </location>
</feature>
<comment type="caution">
    <text evidence="3">The sequence shown here is derived from an EMBL/GenBank/DDBJ whole genome shotgun (WGS) entry which is preliminary data.</text>
</comment>
<dbReference type="OrthoDB" id="7190530at2"/>
<keyword evidence="2" id="KW-0472">Membrane</keyword>
<sequence length="235" mass="23682">MTSSRPLIIGLAVSAVINVFLIGGLAGMTYVRLTTPPPPAAASPTAAPTAPVAASIPPVVPAPPKNATPIAPSVPASAPQAKPHRVASARVEPPPAKAAPPPVVAPPQPAPPQPAPPTPGRPSLASAGDVLSPESRKAFRKALGDANQKNRALSQQARAERQSALNALGQPGYDAAEVSKRLALARSLDLQARANVEAALAAFAATLPPPERVALADALEEVYAPARVGALPSPN</sequence>
<feature type="compositionally biased region" description="Pro residues" evidence="1">
    <location>
        <begin position="92"/>
        <end position="120"/>
    </location>
</feature>
<name>R0CYA6_CAUVI</name>
<organism evidence="3 4">
    <name type="scientific">Caulobacter vibrioides OR37</name>
    <dbReference type="NCBI Taxonomy" id="1292034"/>
    <lineage>
        <taxon>Bacteria</taxon>
        <taxon>Pseudomonadati</taxon>
        <taxon>Pseudomonadota</taxon>
        <taxon>Alphaproteobacteria</taxon>
        <taxon>Caulobacterales</taxon>
        <taxon>Caulobacteraceae</taxon>
        <taxon>Caulobacter</taxon>
    </lineage>
</organism>
<dbReference type="InterPro" id="IPR025961">
    <property type="entry name" value="Metal_resist"/>
</dbReference>
<gene>
    <name evidence="3" type="ORF">OR37_02577</name>
</gene>
<evidence type="ECO:0000256" key="1">
    <source>
        <dbReference type="SAM" id="MobiDB-lite"/>
    </source>
</evidence>
<dbReference type="STRING" id="1292034.OR37_02577"/>
<dbReference type="Pfam" id="PF13801">
    <property type="entry name" value="Metal_resist"/>
    <property type="match status" value="1"/>
</dbReference>
<accession>R0CYA6</accession>
<evidence type="ECO:0000256" key="2">
    <source>
        <dbReference type="SAM" id="Phobius"/>
    </source>
</evidence>
<dbReference type="Proteomes" id="UP000013063">
    <property type="component" value="Unassembled WGS sequence"/>
</dbReference>
<keyword evidence="2" id="KW-1133">Transmembrane helix</keyword>
<dbReference type="eggNOG" id="COG5612">
    <property type="taxonomic scope" value="Bacteria"/>
</dbReference>
<feature type="compositionally biased region" description="Polar residues" evidence="1">
    <location>
        <begin position="147"/>
        <end position="157"/>
    </location>
</feature>
<protein>
    <recommendedName>
        <fullName evidence="5">Periplasmic heavy metal sensor</fullName>
    </recommendedName>
</protein>
<dbReference type="PATRIC" id="fig|1292034.3.peg.2558"/>
<evidence type="ECO:0000313" key="4">
    <source>
        <dbReference type="Proteomes" id="UP000013063"/>
    </source>
</evidence>
<feature type="region of interest" description="Disordered" evidence="1">
    <location>
        <begin position="67"/>
        <end position="158"/>
    </location>
</feature>
<dbReference type="EMBL" id="APMP01000016">
    <property type="protein sequence ID" value="ENZ81466.1"/>
    <property type="molecule type" value="Genomic_DNA"/>
</dbReference>
<dbReference type="RefSeq" id="WP_004620435.1">
    <property type="nucleotide sequence ID" value="NZ_APMP01000016.1"/>
</dbReference>
<keyword evidence="4" id="KW-1185">Reference proteome</keyword>